<feature type="domain" description="PDZ" evidence="2">
    <location>
        <begin position="632"/>
        <end position="703"/>
    </location>
</feature>
<gene>
    <name evidence="3" type="ORF">CUNI_LOCUS14107</name>
</gene>
<reference evidence="3" key="1">
    <citation type="submission" date="2021-04" db="EMBL/GenBank/DDBJ databases">
        <authorList>
            <consortium name="Molecular Ecology Group"/>
        </authorList>
    </citation>
    <scope>NUCLEOTIDE SEQUENCE</scope>
</reference>
<feature type="region of interest" description="Disordered" evidence="1">
    <location>
        <begin position="245"/>
        <end position="271"/>
    </location>
</feature>
<evidence type="ECO:0000313" key="3">
    <source>
        <dbReference type="EMBL" id="CAG5128549.1"/>
    </source>
</evidence>
<proteinExistence type="predicted"/>
<name>A0A8S3ZGY8_9EUPU</name>
<sequence length="719" mass="79116">MTVSAAFASLKNKDVSDSTKAFISTGNKDLQTGSTSNPEPESAHKAGDKGHILAVAPLLIHNTDTLCQQTEILSQVSPGLPESLALISKQVIKVADSGNRNRKIGFCYPRGNKSVKINENGQFSQQTELSDNVKETSDLFPVLLQHSNFVSSPKSSSVVKIQVKPVETHLALSSPVMNAHNFKSMNTAIVYSSNDCSKITGQQIHMTSHAKRIFSEKHNDRSKLYVSDISQDSVVKLAETRIHPDYPQADNSAVRSEAHDSSQTVTQNSVDRVDQQLYENRKQIDVPPSVAVQGNSSHARVAPTKNVSENNTDAVSSHSKTLPRPYQQTSVGRCSKASNRSNVLQQIVPPFENTDTGNSRKIQNMPTARKYSDGSLIPGCYSSLPRGHHNHHVYRQPLDHRHTVSNHSIGQYDNLMHQQIASNVKDSLSQTFQGPLSPRLLRTDSTFQDLMKSRGAPQVSLLPSVDTALDFHYKKQNIARLPSAPDSLTSVKFSKLHYPQQSFNQSTDMTVSSVGSSFKSFTQASFYRHHSNEATASFQYNTAAREHINSVNGSPQPFTSVFNMSEPHSLGMDLSMMSASMLNPLKLPQMKSHKDIGGSFYGYKNNHINTSSTEEGITWTSDSENSKSYKFEVLLKKEVGVSFGINIVRKTVTGTSCIFIQDVVPGSSVEKDSRLRKGDLLMSINGVSMKDLTLLDAHQMLRSLPPGPVQIVASRDVFS</sequence>
<feature type="region of interest" description="Disordered" evidence="1">
    <location>
        <begin position="307"/>
        <end position="332"/>
    </location>
</feature>
<keyword evidence="4" id="KW-1185">Reference proteome</keyword>
<dbReference type="SMART" id="SM00228">
    <property type="entry name" value="PDZ"/>
    <property type="match status" value="1"/>
</dbReference>
<evidence type="ECO:0000256" key="1">
    <source>
        <dbReference type="SAM" id="MobiDB-lite"/>
    </source>
</evidence>
<dbReference type="SUPFAM" id="SSF50156">
    <property type="entry name" value="PDZ domain-like"/>
    <property type="match status" value="1"/>
</dbReference>
<feature type="compositionally biased region" description="Polar residues" evidence="1">
    <location>
        <begin position="261"/>
        <end position="270"/>
    </location>
</feature>
<dbReference type="InterPro" id="IPR036034">
    <property type="entry name" value="PDZ_sf"/>
</dbReference>
<dbReference type="PROSITE" id="PS50106">
    <property type="entry name" value="PDZ"/>
    <property type="match status" value="1"/>
</dbReference>
<comment type="caution">
    <text evidence="3">The sequence shown here is derived from an EMBL/GenBank/DDBJ whole genome shotgun (WGS) entry which is preliminary data.</text>
</comment>
<dbReference type="AlphaFoldDB" id="A0A8S3ZGY8"/>
<evidence type="ECO:0000259" key="2">
    <source>
        <dbReference type="PROSITE" id="PS50106"/>
    </source>
</evidence>
<organism evidence="3 4">
    <name type="scientific">Candidula unifasciata</name>
    <dbReference type="NCBI Taxonomy" id="100452"/>
    <lineage>
        <taxon>Eukaryota</taxon>
        <taxon>Metazoa</taxon>
        <taxon>Spiralia</taxon>
        <taxon>Lophotrochozoa</taxon>
        <taxon>Mollusca</taxon>
        <taxon>Gastropoda</taxon>
        <taxon>Heterobranchia</taxon>
        <taxon>Euthyneura</taxon>
        <taxon>Panpulmonata</taxon>
        <taxon>Eupulmonata</taxon>
        <taxon>Stylommatophora</taxon>
        <taxon>Helicina</taxon>
        <taxon>Helicoidea</taxon>
        <taxon>Geomitridae</taxon>
        <taxon>Candidula</taxon>
    </lineage>
</organism>
<feature type="region of interest" description="Disordered" evidence="1">
    <location>
        <begin position="25"/>
        <end position="46"/>
    </location>
</feature>
<feature type="compositionally biased region" description="Polar residues" evidence="1">
    <location>
        <begin position="25"/>
        <end position="39"/>
    </location>
</feature>
<accession>A0A8S3ZGY8</accession>
<dbReference type="Pfam" id="PF00595">
    <property type="entry name" value="PDZ"/>
    <property type="match status" value="1"/>
</dbReference>
<dbReference type="OrthoDB" id="6022711at2759"/>
<dbReference type="Gene3D" id="2.30.42.10">
    <property type="match status" value="1"/>
</dbReference>
<dbReference type="EMBL" id="CAJHNH020003112">
    <property type="protein sequence ID" value="CAG5128549.1"/>
    <property type="molecule type" value="Genomic_DNA"/>
</dbReference>
<dbReference type="Proteomes" id="UP000678393">
    <property type="component" value="Unassembled WGS sequence"/>
</dbReference>
<protein>
    <recommendedName>
        <fullName evidence="2">PDZ domain-containing protein</fullName>
    </recommendedName>
</protein>
<evidence type="ECO:0000313" key="4">
    <source>
        <dbReference type="Proteomes" id="UP000678393"/>
    </source>
</evidence>
<dbReference type="InterPro" id="IPR001478">
    <property type="entry name" value="PDZ"/>
</dbReference>